<evidence type="ECO:0000313" key="4">
    <source>
        <dbReference type="EMBL" id="BAU56457.1"/>
    </source>
</evidence>
<dbReference type="RefSeq" id="WP_096406334.1">
    <property type="nucleotide sequence ID" value="NZ_AP017372.2"/>
</dbReference>
<keyword evidence="1" id="KW-0378">Hydrolase</keyword>
<dbReference type="InterPro" id="IPR036457">
    <property type="entry name" value="PPM-type-like_dom_sf"/>
</dbReference>
<evidence type="ECO:0000259" key="3">
    <source>
        <dbReference type="PROSITE" id="PS50110"/>
    </source>
</evidence>
<dbReference type="GO" id="GO:0016791">
    <property type="term" value="F:phosphatase activity"/>
    <property type="evidence" value="ECO:0007669"/>
    <property type="project" value="TreeGrafter"/>
</dbReference>
<dbReference type="InterPro" id="IPR011006">
    <property type="entry name" value="CheY-like_superfamily"/>
</dbReference>
<dbReference type="SUPFAM" id="SSF52172">
    <property type="entry name" value="CheY-like"/>
    <property type="match status" value="1"/>
</dbReference>
<dbReference type="OrthoDB" id="9773156at2"/>
<dbReference type="SMART" id="SM00448">
    <property type="entry name" value="REC"/>
    <property type="match status" value="1"/>
</dbReference>
<dbReference type="PROSITE" id="PS50110">
    <property type="entry name" value="RESPONSE_REGULATORY"/>
    <property type="match status" value="1"/>
</dbReference>
<dbReference type="Gene3D" id="3.40.50.2300">
    <property type="match status" value="1"/>
</dbReference>
<name>A0A110B4U5_HALHR</name>
<accession>A0A110B4U5</accession>
<gene>
    <name evidence="4" type="ORF">HH1059_23880</name>
</gene>
<keyword evidence="2" id="KW-0597">Phosphoprotein</keyword>
<dbReference type="Pfam" id="PF07228">
    <property type="entry name" value="SpoIIE"/>
    <property type="match status" value="1"/>
</dbReference>
<dbReference type="GO" id="GO:0000160">
    <property type="term" value="P:phosphorelay signal transduction system"/>
    <property type="evidence" value="ECO:0007669"/>
    <property type="project" value="InterPro"/>
</dbReference>
<evidence type="ECO:0000256" key="2">
    <source>
        <dbReference type="PROSITE-ProRule" id="PRU00169"/>
    </source>
</evidence>
<feature type="modified residue" description="4-aspartylphosphate" evidence="2">
    <location>
        <position position="62"/>
    </location>
</feature>
<protein>
    <submittedName>
        <fullName evidence="4">Serine phosphatase RsbU</fullName>
    </submittedName>
</protein>
<dbReference type="PANTHER" id="PTHR43156:SF2">
    <property type="entry name" value="STAGE II SPORULATION PROTEIN E"/>
    <property type="match status" value="1"/>
</dbReference>
<dbReference type="Pfam" id="PF00072">
    <property type="entry name" value="Response_reg"/>
    <property type="match status" value="1"/>
</dbReference>
<feature type="domain" description="Response regulatory" evidence="3">
    <location>
        <begin position="13"/>
        <end position="129"/>
    </location>
</feature>
<evidence type="ECO:0000256" key="1">
    <source>
        <dbReference type="ARBA" id="ARBA00022801"/>
    </source>
</evidence>
<organism evidence="4 5">
    <name type="scientific">Halorhodospira halochloris</name>
    <name type="common">Ectothiorhodospira halochloris</name>
    <dbReference type="NCBI Taxonomy" id="1052"/>
    <lineage>
        <taxon>Bacteria</taxon>
        <taxon>Pseudomonadati</taxon>
        <taxon>Pseudomonadota</taxon>
        <taxon>Gammaproteobacteria</taxon>
        <taxon>Chromatiales</taxon>
        <taxon>Ectothiorhodospiraceae</taxon>
        <taxon>Halorhodospira</taxon>
    </lineage>
</organism>
<evidence type="ECO:0000313" key="5">
    <source>
        <dbReference type="Proteomes" id="UP000218890"/>
    </source>
</evidence>
<dbReference type="KEGG" id="hhk:HH1059_23880"/>
<reference evidence="4" key="1">
    <citation type="submission" date="2016-02" db="EMBL/GenBank/DDBJ databases">
        <title>Halorhodospira halochloris DSM-1059 complete genome, version 2.</title>
        <authorList>
            <person name="Tsukatani Y."/>
        </authorList>
    </citation>
    <scope>NUCLEOTIDE SEQUENCE</scope>
    <source>
        <strain evidence="4">DSM 1059</strain>
    </source>
</reference>
<dbReference type="Gene3D" id="3.60.40.10">
    <property type="entry name" value="PPM-type phosphatase domain"/>
    <property type="match status" value="1"/>
</dbReference>
<dbReference type="AlphaFoldDB" id="A0A110B4U5"/>
<dbReference type="EMBL" id="AP017372">
    <property type="protein sequence ID" value="BAU56457.1"/>
    <property type="molecule type" value="Genomic_DNA"/>
</dbReference>
<dbReference type="PANTHER" id="PTHR43156">
    <property type="entry name" value="STAGE II SPORULATION PROTEIN E-RELATED"/>
    <property type="match status" value="1"/>
</dbReference>
<dbReference type="SMART" id="SM00331">
    <property type="entry name" value="PP2C_SIG"/>
    <property type="match status" value="1"/>
</dbReference>
<dbReference type="InterPro" id="IPR001789">
    <property type="entry name" value="Sig_transdc_resp-reg_receiver"/>
</dbReference>
<sequence length="394" mass="43332">MEVDEDATAERPTVLIVDDQSTNLERLAKLLNDAYRVLIAKSGEKALEIIARQRLPDVILLDIVMPGMSGYEVLERLQQEPHTQGIPVIFITAKREEAEEAHGLDLGAVDYITKPFSGAVVRARVWTHTQLKIRSDELAAKNRCLQEQRRKIEQDLAVASRIQQTLLPEAQPDDSDYNLAWSYQPCDELGGDALSVIPLSDGRIALYMLDVSGHGVAAALVSFVAAQSLRQRVTERGEVSPAAILEALDAEFPLERFEKFFTILFLIYDPVASEIRYCNAGHPPGLLVRQQGGCETLATGGLPIGVGGWGSYEEGVVAVGRGDLLLIYTDGLVEFEDSMGTPFSEERLEAALEQWRGGTAEGVVRGIERMMAAHTEEVPEDDVTFACLSVRGRR</sequence>
<keyword evidence="5" id="KW-1185">Reference proteome</keyword>
<dbReference type="Proteomes" id="UP000218890">
    <property type="component" value="Chromosome"/>
</dbReference>
<dbReference type="SUPFAM" id="SSF81606">
    <property type="entry name" value="PP2C-like"/>
    <property type="match status" value="1"/>
</dbReference>
<proteinExistence type="predicted"/>
<dbReference type="InterPro" id="IPR052016">
    <property type="entry name" value="Bact_Sigma-Reg"/>
</dbReference>
<dbReference type="InterPro" id="IPR001932">
    <property type="entry name" value="PPM-type_phosphatase-like_dom"/>
</dbReference>